<feature type="non-terminal residue" evidence="1">
    <location>
        <position position="328"/>
    </location>
</feature>
<sequence length="328" mass="34506">MAKKDSSGSGSVQRVKPSKTKAQPSHAGATATEAVTPTANAGEGAGDAVLWEEIQKLGGDMDDLNLLQNIDTGKPGKSTAKSAKVDEKALMGDLSAFANSLGLATSIPDFVGLTESEQKKISSSKEKTKRSDDKPTTKAEKEEVKTKKKDPSASDKKVVDKKQQGKETRASKSDSAPAKEQQQPVTVVAAPPVVAAPTLKAKKSSAPEDVVDIPGFKVKSAKDSMPLAKVSGKLAIEPASQWFSIALGALEIDEDAAKPTENEVLQKSAFAEQLLDSENSLYDKRGASKKSLSTSDRSFVSNILSSGTLSDRVSALTLIVQESPVHNT</sequence>
<protein>
    <submittedName>
        <fullName evidence="1">RNA-binding ribosome biosynthesis protein mak21</fullName>
    </submittedName>
</protein>
<evidence type="ECO:0000313" key="1">
    <source>
        <dbReference type="EMBL" id="KAJ2886208.1"/>
    </source>
</evidence>
<accession>A0ACC1LX29</accession>
<proteinExistence type="predicted"/>
<evidence type="ECO:0000313" key="2">
    <source>
        <dbReference type="Proteomes" id="UP001139981"/>
    </source>
</evidence>
<name>A0ACC1LX29_9FUNG</name>
<gene>
    <name evidence="1" type="primary">MAK21_2</name>
    <name evidence="1" type="ORF">IWW38_005249</name>
</gene>
<organism evidence="1 2">
    <name type="scientific">Coemansia aciculifera</name>
    <dbReference type="NCBI Taxonomy" id="417176"/>
    <lineage>
        <taxon>Eukaryota</taxon>
        <taxon>Fungi</taxon>
        <taxon>Fungi incertae sedis</taxon>
        <taxon>Zoopagomycota</taxon>
        <taxon>Kickxellomycotina</taxon>
        <taxon>Kickxellomycetes</taxon>
        <taxon>Kickxellales</taxon>
        <taxon>Kickxellaceae</taxon>
        <taxon>Coemansia</taxon>
    </lineage>
</organism>
<keyword evidence="2" id="KW-1185">Reference proteome</keyword>
<dbReference type="EMBL" id="JANBVB010002347">
    <property type="protein sequence ID" value="KAJ2886208.1"/>
    <property type="molecule type" value="Genomic_DNA"/>
</dbReference>
<dbReference type="Proteomes" id="UP001139981">
    <property type="component" value="Unassembled WGS sequence"/>
</dbReference>
<reference evidence="1" key="1">
    <citation type="submission" date="2022-07" db="EMBL/GenBank/DDBJ databases">
        <title>Phylogenomic reconstructions and comparative analyses of Kickxellomycotina fungi.</title>
        <authorList>
            <person name="Reynolds N.K."/>
            <person name="Stajich J.E."/>
            <person name="Barry K."/>
            <person name="Grigoriev I.V."/>
            <person name="Crous P."/>
            <person name="Smith M.E."/>
        </authorList>
    </citation>
    <scope>NUCLEOTIDE SEQUENCE</scope>
    <source>
        <strain evidence="1">CBS 190363</strain>
    </source>
</reference>
<comment type="caution">
    <text evidence="1">The sequence shown here is derived from an EMBL/GenBank/DDBJ whole genome shotgun (WGS) entry which is preliminary data.</text>
</comment>